<reference evidence="1" key="1">
    <citation type="submission" date="2024-05" db="EMBL/GenBank/DDBJ databases">
        <title>Herbiconiux sp. A18JL235.</title>
        <authorList>
            <person name="Zhang G."/>
        </authorList>
    </citation>
    <scope>NUCLEOTIDE SEQUENCE</scope>
    <source>
        <strain evidence="1">A18JL235</strain>
    </source>
</reference>
<sequence length="105" mass="11430">MPSPALTPNTTAGRAAEQIFSVHHLRLREGDDVSLSIELSDDEQQRIAAVTARTGQPAAEFVHEAIVSHLDEVDDAAWAEESAAEWVGSEQTTRPLGELRRELGL</sequence>
<accession>A0AB39BD92</accession>
<name>A0AB39BD92_9MICO</name>
<evidence type="ECO:0008006" key="2">
    <source>
        <dbReference type="Google" id="ProtNLM"/>
    </source>
</evidence>
<dbReference type="EMBL" id="CP162511">
    <property type="protein sequence ID" value="XDI04465.1"/>
    <property type="molecule type" value="Genomic_DNA"/>
</dbReference>
<gene>
    <name evidence="1" type="ORF">ABFY20_14150</name>
</gene>
<dbReference type="AlphaFoldDB" id="A0AB39BD92"/>
<protein>
    <recommendedName>
        <fullName evidence="2">CopG family transcriptional regulator</fullName>
    </recommendedName>
</protein>
<organism evidence="1">
    <name type="scientific">Herbiconiux sp. A18JL235</name>
    <dbReference type="NCBI Taxonomy" id="3152363"/>
    <lineage>
        <taxon>Bacteria</taxon>
        <taxon>Bacillati</taxon>
        <taxon>Actinomycetota</taxon>
        <taxon>Actinomycetes</taxon>
        <taxon>Micrococcales</taxon>
        <taxon>Microbacteriaceae</taxon>
        <taxon>Herbiconiux</taxon>
    </lineage>
</organism>
<dbReference type="RefSeq" id="WP_368496865.1">
    <property type="nucleotide sequence ID" value="NZ_CP162511.1"/>
</dbReference>
<proteinExistence type="predicted"/>
<evidence type="ECO:0000313" key="1">
    <source>
        <dbReference type="EMBL" id="XDI04465.1"/>
    </source>
</evidence>